<protein>
    <submittedName>
        <fullName evidence="1">Uncharacterized protein</fullName>
    </submittedName>
</protein>
<name>A0A9D4LWQ1_DREPO</name>
<reference evidence="1" key="2">
    <citation type="submission" date="2020-11" db="EMBL/GenBank/DDBJ databases">
        <authorList>
            <person name="McCartney M.A."/>
            <person name="Auch B."/>
            <person name="Kono T."/>
            <person name="Mallez S."/>
            <person name="Becker A."/>
            <person name="Gohl D.M."/>
            <person name="Silverstein K.A.T."/>
            <person name="Koren S."/>
            <person name="Bechman K.B."/>
            <person name="Herman A."/>
            <person name="Abrahante J.E."/>
            <person name="Garbe J."/>
        </authorList>
    </citation>
    <scope>NUCLEOTIDE SEQUENCE</scope>
    <source>
        <strain evidence="1">Duluth1</strain>
        <tissue evidence="1">Whole animal</tissue>
    </source>
</reference>
<dbReference type="Proteomes" id="UP000828390">
    <property type="component" value="Unassembled WGS sequence"/>
</dbReference>
<comment type="caution">
    <text evidence="1">The sequence shown here is derived from an EMBL/GenBank/DDBJ whole genome shotgun (WGS) entry which is preliminary data.</text>
</comment>
<accession>A0A9D4LWQ1</accession>
<dbReference type="EMBL" id="JAIWYP010000002">
    <property type="protein sequence ID" value="KAH3866510.1"/>
    <property type="molecule type" value="Genomic_DNA"/>
</dbReference>
<dbReference type="AlphaFoldDB" id="A0A9D4LWQ1"/>
<gene>
    <name evidence="1" type="ORF">DPMN_029582</name>
</gene>
<organism evidence="1 2">
    <name type="scientific">Dreissena polymorpha</name>
    <name type="common">Zebra mussel</name>
    <name type="synonym">Mytilus polymorpha</name>
    <dbReference type="NCBI Taxonomy" id="45954"/>
    <lineage>
        <taxon>Eukaryota</taxon>
        <taxon>Metazoa</taxon>
        <taxon>Spiralia</taxon>
        <taxon>Lophotrochozoa</taxon>
        <taxon>Mollusca</taxon>
        <taxon>Bivalvia</taxon>
        <taxon>Autobranchia</taxon>
        <taxon>Heteroconchia</taxon>
        <taxon>Euheterodonta</taxon>
        <taxon>Imparidentia</taxon>
        <taxon>Neoheterodontei</taxon>
        <taxon>Myida</taxon>
        <taxon>Dreissenoidea</taxon>
        <taxon>Dreissenidae</taxon>
        <taxon>Dreissena</taxon>
    </lineage>
</organism>
<keyword evidence="2" id="KW-1185">Reference proteome</keyword>
<evidence type="ECO:0000313" key="1">
    <source>
        <dbReference type="EMBL" id="KAH3866510.1"/>
    </source>
</evidence>
<proteinExistence type="predicted"/>
<reference evidence="1" key="1">
    <citation type="journal article" date="2019" name="bioRxiv">
        <title>The Genome of the Zebra Mussel, Dreissena polymorpha: A Resource for Invasive Species Research.</title>
        <authorList>
            <person name="McCartney M.A."/>
            <person name="Auch B."/>
            <person name="Kono T."/>
            <person name="Mallez S."/>
            <person name="Zhang Y."/>
            <person name="Obille A."/>
            <person name="Becker A."/>
            <person name="Abrahante J.E."/>
            <person name="Garbe J."/>
            <person name="Badalamenti J.P."/>
            <person name="Herman A."/>
            <person name="Mangelson H."/>
            <person name="Liachko I."/>
            <person name="Sullivan S."/>
            <person name="Sone E.D."/>
            <person name="Koren S."/>
            <person name="Silverstein K.A.T."/>
            <person name="Beckman K.B."/>
            <person name="Gohl D.M."/>
        </authorList>
    </citation>
    <scope>NUCLEOTIDE SEQUENCE</scope>
    <source>
        <strain evidence="1">Duluth1</strain>
        <tissue evidence="1">Whole animal</tissue>
    </source>
</reference>
<sequence>MLYDMSSSVIEALERITSRHVWLFHIEVGARRLSAQSVCLLMLAVECTGRNRRQTIRKPSKAP</sequence>
<evidence type="ECO:0000313" key="2">
    <source>
        <dbReference type="Proteomes" id="UP000828390"/>
    </source>
</evidence>